<dbReference type="CDD" id="cd00075">
    <property type="entry name" value="HATPase"/>
    <property type="match status" value="1"/>
</dbReference>
<keyword evidence="13" id="KW-0472">Membrane</keyword>
<evidence type="ECO:0000256" key="6">
    <source>
        <dbReference type="ARBA" id="ARBA00022692"/>
    </source>
</evidence>
<dbReference type="SUPFAM" id="SSF47384">
    <property type="entry name" value="Homodimeric domain of signal transducing histidine kinase"/>
    <property type="match status" value="1"/>
</dbReference>
<evidence type="ECO:0000256" key="7">
    <source>
        <dbReference type="ARBA" id="ARBA00022741"/>
    </source>
</evidence>
<dbReference type="Proteomes" id="UP001382727">
    <property type="component" value="Chromosome"/>
</dbReference>
<dbReference type="InterPro" id="IPR003594">
    <property type="entry name" value="HATPase_dom"/>
</dbReference>
<reference evidence="16 17" key="1">
    <citation type="submission" date="2024-02" db="EMBL/GenBank/DDBJ databases">
        <title>Janibacter sp. nov., isolated from gut of marine sandworm.</title>
        <authorList>
            <person name="Kim B."/>
            <person name="Jun M.O."/>
            <person name="Shin N.-R."/>
        </authorList>
    </citation>
    <scope>NUCLEOTIDE SEQUENCE [LARGE SCALE GENOMIC DNA]</scope>
    <source>
        <strain evidence="16 17">A1S7</strain>
    </source>
</reference>
<feature type="transmembrane region" description="Helical" evidence="13">
    <location>
        <begin position="14"/>
        <end position="36"/>
    </location>
</feature>
<feature type="transmembrane region" description="Helical" evidence="13">
    <location>
        <begin position="175"/>
        <end position="195"/>
    </location>
</feature>
<dbReference type="SMART" id="SM00388">
    <property type="entry name" value="HisKA"/>
    <property type="match status" value="1"/>
</dbReference>
<evidence type="ECO:0000256" key="2">
    <source>
        <dbReference type="ARBA" id="ARBA00004236"/>
    </source>
</evidence>
<evidence type="ECO:0000313" key="17">
    <source>
        <dbReference type="Proteomes" id="UP001382727"/>
    </source>
</evidence>
<dbReference type="PANTHER" id="PTHR42878">
    <property type="entry name" value="TWO-COMPONENT HISTIDINE KINASE"/>
    <property type="match status" value="1"/>
</dbReference>
<keyword evidence="9 16" id="KW-0067">ATP-binding</keyword>
<dbReference type="SUPFAM" id="SSF55874">
    <property type="entry name" value="ATPase domain of HSP90 chaperone/DNA topoisomerase II/histidine kinase"/>
    <property type="match status" value="1"/>
</dbReference>
<sequence length="659" mass="71526">MRGRTTVAQVLRRLVAVLSVIILMMSLLAISSIVVIQREVRQTAQTVTPLVEETTRLRVEVTEAHTEYRSYLLTRDQRYRERYVAARESFEQERDEFLRFAVGNGLDTEPVEAFLDSTGAWFTLADADLAAGSELDEDAVEKTARAFDRTTATHENVVHEIALVRQERRHDYRTAMTASVVLMVLATVLALGVTVHQSRRALRRLAQPLHALHQVVARHESGDGEARADTEWGAAEVVDLAAAFNSLVEANSVLLRERERRLELHRVTADLPAVLAARDGGWDRACEQLGTHLAARAVSVYRLADDDVAALMGGWDASGAPFAGPVHELTVPGLVEMLSNLPILRAGSREEIEATFPGALLEVAQRRSFESWVLHPMRIGDEAVGALSVASDGRQAWDEAEIQAMARVAEYAAHTLVEQHYITSLEELDQQKTDFMATTSHELRTPLTSIAGYLELLEDGDYGDLTQPQTRALGVISRNVERLRSLIDDLLLLNRLDSGRATTQRVAQDVGSSAARVVEQMAPVAAAAGVDLALERSGGPVTAVVDPSQIERAIGNLVSNAVKFTPTGGHVRVAVSGVDGEIHIACTDTGMGIPQEDQEHLFTRFFRASNAQAGEVPGTGLGLAIVETIAVAHGGRIALESVQGEGTTVTITLPAGRAD</sequence>
<name>A0ABZ2MJU8_9MICO</name>
<dbReference type="InterPro" id="IPR050351">
    <property type="entry name" value="BphY/WalK/GraS-like"/>
</dbReference>
<organism evidence="16 17">
    <name type="scientific">Janibacter alittae</name>
    <dbReference type="NCBI Taxonomy" id="3115209"/>
    <lineage>
        <taxon>Bacteria</taxon>
        <taxon>Bacillati</taxon>
        <taxon>Actinomycetota</taxon>
        <taxon>Actinomycetes</taxon>
        <taxon>Micrococcales</taxon>
        <taxon>Intrasporangiaceae</taxon>
        <taxon>Janibacter</taxon>
    </lineage>
</organism>
<dbReference type="PANTHER" id="PTHR42878:SF7">
    <property type="entry name" value="SENSOR HISTIDINE KINASE GLRK"/>
    <property type="match status" value="1"/>
</dbReference>
<keyword evidence="6 13" id="KW-0812">Transmembrane</keyword>
<dbReference type="SMART" id="SM00387">
    <property type="entry name" value="HATPase_c"/>
    <property type="match status" value="1"/>
</dbReference>
<protein>
    <recommendedName>
        <fullName evidence="12">Sensor-like histidine kinase SenX3</fullName>
        <ecNumber evidence="3">2.7.13.3</ecNumber>
    </recommendedName>
</protein>
<dbReference type="Gene3D" id="6.10.340.10">
    <property type="match status" value="1"/>
</dbReference>
<evidence type="ECO:0000256" key="4">
    <source>
        <dbReference type="ARBA" id="ARBA00022553"/>
    </source>
</evidence>
<dbReference type="PRINTS" id="PR00344">
    <property type="entry name" value="BCTRLSENSOR"/>
</dbReference>
<dbReference type="InterPro" id="IPR036890">
    <property type="entry name" value="HATPase_C_sf"/>
</dbReference>
<evidence type="ECO:0000256" key="8">
    <source>
        <dbReference type="ARBA" id="ARBA00022777"/>
    </source>
</evidence>
<dbReference type="SUPFAM" id="SSF55781">
    <property type="entry name" value="GAF domain-like"/>
    <property type="match status" value="1"/>
</dbReference>
<dbReference type="Gene3D" id="3.30.450.40">
    <property type="match status" value="1"/>
</dbReference>
<comment type="subcellular location">
    <subcellularLocation>
        <location evidence="2">Cell membrane</location>
    </subcellularLocation>
</comment>
<keyword evidence="4" id="KW-0597">Phosphoprotein</keyword>
<dbReference type="CDD" id="cd00082">
    <property type="entry name" value="HisKA"/>
    <property type="match status" value="1"/>
</dbReference>
<dbReference type="InterPro" id="IPR007891">
    <property type="entry name" value="CHASE3"/>
</dbReference>
<dbReference type="RefSeq" id="WP_338751015.1">
    <property type="nucleotide sequence ID" value="NZ_CP144913.1"/>
</dbReference>
<dbReference type="InterPro" id="IPR005467">
    <property type="entry name" value="His_kinase_dom"/>
</dbReference>
<evidence type="ECO:0000313" key="16">
    <source>
        <dbReference type="EMBL" id="WXB77278.1"/>
    </source>
</evidence>
<evidence type="ECO:0000256" key="5">
    <source>
        <dbReference type="ARBA" id="ARBA00022679"/>
    </source>
</evidence>
<dbReference type="Gene3D" id="1.10.287.130">
    <property type="match status" value="1"/>
</dbReference>
<dbReference type="InterPro" id="IPR003660">
    <property type="entry name" value="HAMP_dom"/>
</dbReference>
<dbReference type="InterPro" id="IPR004358">
    <property type="entry name" value="Sig_transdc_His_kin-like_C"/>
</dbReference>
<dbReference type="InterPro" id="IPR029016">
    <property type="entry name" value="GAF-like_dom_sf"/>
</dbReference>
<evidence type="ECO:0000256" key="9">
    <source>
        <dbReference type="ARBA" id="ARBA00022840"/>
    </source>
</evidence>
<keyword evidence="8" id="KW-0418">Kinase</keyword>
<dbReference type="Pfam" id="PF02518">
    <property type="entry name" value="HATPase_c"/>
    <property type="match status" value="1"/>
</dbReference>
<evidence type="ECO:0000259" key="15">
    <source>
        <dbReference type="PROSITE" id="PS50885"/>
    </source>
</evidence>
<evidence type="ECO:0000256" key="12">
    <source>
        <dbReference type="ARBA" id="ARBA00039401"/>
    </source>
</evidence>
<evidence type="ECO:0000259" key="14">
    <source>
        <dbReference type="PROSITE" id="PS50109"/>
    </source>
</evidence>
<dbReference type="PROSITE" id="PS50885">
    <property type="entry name" value="HAMP"/>
    <property type="match status" value="1"/>
</dbReference>
<dbReference type="PROSITE" id="PS50109">
    <property type="entry name" value="HIS_KIN"/>
    <property type="match status" value="1"/>
</dbReference>
<dbReference type="EMBL" id="CP144913">
    <property type="protein sequence ID" value="WXB77278.1"/>
    <property type="molecule type" value="Genomic_DNA"/>
</dbReference>
<evidence type="ECO:0000256" key="13">
    <source>
        <dbReference type="SAM" id="Phobius"/>
    </source>
</evidence>
<dbReference type="Pfam" id="PF00512">
    <property type="entry name" value="HisKA"/>
    <property type="match status" value="1"/>
</dbReference>
<keyword evidence="17" id="KW-1185">Reference proteome</keyword>
<dbReference type="InterPro" id="IPR036097">
    <property type="entry name" value="HisK_dim/P_sf"/>
</dbReference>
<keyword evidence="10 13" id="KW-1133">Transmembrane helix</keyword>
<dbReference type="Gene3D" id="3.30.565.10">
    <property type="entry name" value="Histidine kinase-like ATPase, C-terminal domain"/>
    <property type="match status" value="1"/>
</dbReference>
<dbReference type="Pfam" id="PF01590">
    <property type="entry name" value="GAF"/>
    <property type="match status" value="1"/>
</dbReference>
<proteinExistence type="predicted"/>
<gene>
    <name evidence="16" type="ORF">V1351_04230</name>
</gene>
<dbReference type="InterPro" id="IPR003018">
    <property type="entry name" value="GAF"/>
</dbReference>
<dbReference type="EC" id="2.7.13.3" evidence="3"/>
<dbReference type="GO" id="GO:0005524">
    <property type="term" value="F:ATP binding"/>
    <property type="evidence" value="ECO:0007669"/>
    <property type="project" value="UniProtKB-KW"/>
</dbReference>
<evidence type="ECO:0000256" key="10">
    <source>
        <dbReference type="ARBA" id="ARBA00022989"/>
    </source>
</evidence>
<dbReference type="Pfam" id="PF05227">
    <property type="entry name" value="CHASE3"/>
    <property type="match status" value="1"/>
</dbReference>
<dbReference type="InterPro" id="IPR003661">
    <property type="entry name" value="HisK_dim/P_dom"/>
</dbReference>
<keyword evidence="5" id="KW-0808">Transferase</keyword>
<dbReference type="SMART" id="SM00065">
    <property type="entry name" value="GAF"/>
    <property type="match status" value="1"/>
</dbReference>
<evidence type="ECO:0000256" key="3">
    <source>
        <dbReference type="ARBA" id="ARBA00012438"/>
    </source>
</evidence>
<evidence type="ECO:0000256" key="11">
    <source>
        <dbReference type="ARBA" id="ARBA00023012"/>
    </source>
</evidence>
<accession>A0ABZ2MJU8</accession>
<feature type="domain" description="HAMP" evidence="15">
    <location>
        <begin position="203"/>
        <end position="256"/>
    </location>
</feature>
<evidence type="ECO:0000256" key="1">
    <source>
        <dbReference type="ARBA" id="ARBA00000085"/>
    </source>
</evidence>
<comment type="catalytic activity">
    <reaction evidence="1">
        <text>ATP + protein L-histidine = ADP + protein N-phospho-L-histidine.</text>
        <dbReference type="EC" id="2.7.13.3"/>
    </reaction>
</comment>
<keyword evidence="11" id="KW-0902">Two-component regulatory system</keyword>
<feature type="domain" description="Histidine kinase" evidence="14">
    <location>
        <begin position="438"/>
        <end position="657"/>
    </location>
</feature>
<keyword evidence="7" id="KW-0547">Nucleotide-binding</keyword>